<dbReference type="PANTHER" id="PTHR35603:SF2">
    <property type="entry name" value="OUTER MEMBRANE LIPOPROTEIN"/>
    <property type="match status" value="1"/>
</dbReference>
<keyword evidence="7" id="KW-1185">Reference proteome</keyword>
<dbReference type="RefSeq" id="WP_008207619.1">
    <property type="nucleotide sequence ID" value="NZ_CP042807.1"/>
</dbReference>
<reference evidence="6" key="1">
    <citation type="submission" date="2016-10" db="EMBL/GenBank/DDBJ databases">
        <authorList>
            <person name="de Groot N.N."/>
        </authorList>
    </citation>
    <scope>NUCLEOTIDE SEQUENCE [LARGE SCALE GENOMIC DNA]</scope>
    <source>
        <strain evidence="6">MO64</strain>
    </source>
</reference>
<evidence type="ECO:0000313" key="6">
    <source>
        <dbReference type="EMBL" id="SFK76840.1"/>
    </source>
</evidence>
<evidence type="ECO:0000259" key="4">
    <source>
        <dbReference type="Pfam" id="PF05433"/>
    </source>
</evidence>
<reference evidence="5 8" key="3">
    <citation type="submission" date="2019-08" db="EMBL/GenBank/DDBJ databases">
        <title>Complete genome sequence of Rhodanobacter glycinis strain T01E-68 isolated from tomato root.</title>
        <authorList>
            <person name="Weon H.-Y."/>
            <person name="Lee S.A."/>
        </authorList>
    </citation>
    <scope>NUCLEOTIDE SEQUENCE [LARGE SCALE GENOMIC DNA]</scope>
    <source>
        <strain evidence="5 8">T01E-68</strain>
    </source>
</reference>
<evidence type="ECO:0000313" key="8">
    <source>
        <dbReference type="Proteomes" id="UP000321807"/>
    </source>
</evidence>
<feature type="chain" id="PRO_5036308382" evidence="3">
    <location>
        <begin position="21"/>
        <end position="177"/>
    </location>
</feature>
<comment type="subcellular location">
    <subcellularLocation>
        <location evidence="1">Membrane</location>
    </subcellularLocation>
</comment>
<dbReference type="Pfam" id="PF05433">
    <property type="entry name" value="Rick_17kDa_Anti"/>
    <property type="match status" value="1"/>
</dbReference>
<evidence type="ECO:0000313" key="7">
    <source>
        <dbReference type="Proteomes" id="UP000198725"/>
    </source>
</evidence>
<dbReference type="Proteomes" id="UP000198725">
    <property type="component" value="Unassembled WGS sequence"/>
</dbReference>
<evidence type="ECO:0000313" key="5">
    <source>
        <dbReference type="EMBL" id="QEE24132.1"/>
    </source>
</evidence>
<feature type="domain" description="Glycine zipper 2TM" evidence="4">
    <location>
        <begin position="75"/>
        <end position="115"/>
    </location>
</feature>
<evidence type="ECO:0000256" key="2">
    <source>
        <dbReference type="ARBA" id="ARBA00023136"/>
    </source>
</evidence>
<organism evidence="6 7">
    <name type="scientific">Rhodanobacter glycinis</name>
    <dbReference type="NCBI Taxonomy" id="582702"/>
    <lineage>
        <taxon>Bacteria</taxon>
        <taxon>Pseudomonadati</taxon>
        <taxon>Pseudomonadota</taxon>
        <taxon>Gammaproteobacteria</taxon>
        <taxon>Lysobacterales</taxon>
        <taxon>Rhodanobacteraceae</taxon>
        <taxon>Rhodanobacter</taxon>
    </lineage>
</organism>
<dbReference type="Proteomes" id="UP000321807">
    <property type="component" value="Chromosome"/>
</dbReference>
<protein>
    <submittedName>
        <fullName evidence="5">Glycine zipper 2TM domain-containing protein</fullName>
    </submittedName>
</protein>
<dbReference type="InterPro" id="IPR051407">
    <property type="entry name" value="Bact_OM_lipoprot/Surf_antigen"/>
</dbReference>
<feature type="signal peptide" evidence="3">
    <location>
        <begin position="1"/>
        <end position="20"/>
    </location>
</feature>
<dbReference type="PANTHER" id="PTHR35603">
    <property type="match status" value="1"/>
</dbReference>
<dbReference type="EMBL" id="CP042807">
    <property type="protein sequence ID" value="QEE24132.1"/>
    <property type="molecule type" value="Genomic_DNA"/>
</dbReference>
<dbReference type="GO" id="GO:0019867">
    <property type="term" value="C:outer membrane"/>
    <property type="evidence" value="ECO:0007669"/>
    <property type="project" value="InterPro"/>
</dbReference>
<dbReference type="EMBL" id="FOSR01000006">
    <property type="protein sequence ID" value="SFK76840.1"/>
    <property type="molecule type" value="Genomic_DNA"/>
</dbReference>
<evidence type="ECO:0000256" key="1">
    <source>
        <dbReference type="ARBA" id="ARBA00004370"/>
    </source>
</evidence>
<keyword evidence="3" id="KW-0732">Signal</keyword>
<dbReference type="KEGG" id="rgl:CS053_06170"/>
<reference evidence="7" key="2">
    <citation type="submission" date="2016-10" db="EMBL/GenBank/DDBJ databases">
        <authorList>
            <person name="Varghese N."/>
            <person name="Submissions S."/>
        </authorList>
    </citation>
    <scope>NUCLEOTIDE SEQUENCE [LARGE SCALE GENOMIC DNA]</scope>
    <source>
        <strain evidence="7">MO64</strain>
    </source>
</reference>
<dbReference type="InterPro" id="IPR008816">
    <property type="entry name" value="Gly_zipper_2TM_dom"/>
</dbReference>
<keyword evidence="2" id="KW-0472">Membrane</keyword>
<evidence type="ECO:0000256" key="3">
    <source>
        <dbReference type="SAM" id="SignalP"/>
    </source>
</evidence>
<proteinExistence type="predicted"/>
<name>A0A1I4C866_9GAMM</name>
<gene>
    <name evidence="5" type="ORF">CS053_06170</name>
    <name evidence="6" type="ORF">SAMN05192579_106139</name>
</gene>
<dbReference type="AlphaFoldDB" id="A0A1I4C866"/>
<sequence>MTRIWLSALVLALVATTAFAQDARYPNQDAGDNSHYGWANVLRVDPVYGITRTNVPSQQCYNQPVVREDRGNSTAGTLLGAVVGGVLGHTIGKGDGRTAATVVGAVAGGAVGNRASDHGGTYEGSETRCQQVNTVSEQRRIVGYNVEYRYRGEVYMSQLSYDPGDRLRVRVSVTPAD</sequence>
<accession>A0A1I4C866</accession>